<dbReference type="PROSITE" id="PS51176">
    <property type="entry name" value="PDH_ADH"/>
    <property type="match status" value="1"/>
</dbReference>
<dbReference type="Pfam" id="PF02153">
    <property type="entry name" value="PDH_N"/>
    <property type="match status" value="1"/>
</dbReference>
<keyword evidence="5" id="KW-1185">Reference proteome</keyword>
<feature type="domain" description="Prephenate/arogenate dehydrogenase" evidence="3">
    <location>
        <begin position="8"/>
        <end position="286"/>
    </location>
</feature>
<gene>
    <name evidence="4" type="primary">tyrA2</name>
    <name evidence="4" type="ORF">Dform_00177</name>
</gene>
<dbReference type="SUPFAM" id="SSF48179">
    <property type="entry name" value="6-phosphogluconate dehydrogenase C-terminal domain-like"/>
    <property type="match status" value="1"/>
</dbReference>
<dbReference type="InterPro" id="IPR003099">
    <property type="entry name" value="Prephen_DH"/>
</dbReference>
<dbReference type="InterPro" id="IPR036291">
    <property type="entry name" value="NAD(P)-bd_dom_sf"/>
</dbReference>
<dbReference type="InterPro" id="IPR008927">
    <property type="entry name" value="6-PGluconate_DH-like_C_sf"/>
</dbReference>
<dbReference type="EC" id="1.3.1.12" evidence="4"/>
<evidence type="ECO:0000256" key="2">
    <source>
        <dbReference type="ARBA" id="ARBA00023002"/>
    </source>
</evidence>
<protein>
    <submittedName>
        <fullName evidence="4">Prephenate dehydrogenase</fullName>
        <ecNumber evidence="4">1.3.1.12</ecNumber>
    </submittedName>
</protein>
<keyword evidence="2 4" id="KW-0560">Oxidoreductase</keyword>
<dbReference type="PANTHER" id="PTHR21363:SF0">
    <property type="entry name" value="PREPHENATE DEHYDROGENASE [NADP(+)]"/>
    <property type="match status" value="1"/>
</dbReference>
<dbReference type="GO" id="GO:0004665">
    <property type="term" value="F:prephenate dehydrogenase (NADP+) activity"/>
    <property type="evidence" value="ECO:0007669"/>
    <property type="project" value="InterPro"/>
</dbReference>
<reference evidence="5" key="1">
    <citation type="submission" date="2016-11" db="EMBL/GenBank/DDBJ databases">
        <title>Dehalogenimonas formicexedens sp. nov., a chlorinated alkane respiring bacterium isolated from contaminated groundwater.</title>
        <authorList>
            <person name="Key T.A."/>
            <person name="Bowman K.S."/>
            <person name="Lee I."/>
            <person name="Chun J."/>
            <person name="Albuquerque L."/>
            <person name="da Costa M.S."/>
            <person name="Rainey F.A."/>
            <person name="Moe W.M."/>
        </authorList>
    </citation>
    <scope>NUCLEOTIDE SEQUENCE [LARGE SCALE GENOMIC DNA]</scope>
    <source>
        <strain evidence="5">NSZ-14</strain>
    </source>
</reference>
<dbReference type="PANTHER" id="PTHR21363">
    <property type="entry name" value="PREPHENATE DEHYDROGENASE"/>
    <property type="match status" value="1"/>
</dbReference>
<dbReference type="KEGG" id="dfo:Dform_00177"/>
<dbReference type="Proteomes" id="UP000185934">
    <property type="component" value="Chromosome"/>
</dbReference>
<dbReference type="GO" id="GO:0070403">
    <property type="term" value="F:NAD+ binding"/>
    <property type="evidence" value="ECO:0007669"/>
    <property type="project" value="InterPro"/>
</dbReference>
<dbReference type="RefSeq" id="WP_076003344.1">
    <property type="nucleotide sequence ID" value="NZ_CP018258.1"/>
</dbReference>
<dbReference type="GO" id="GO:0008977">
    <property type="term" value="F:prephenate dehydrogenase (NAD+) activity"/>
    <property type="evidence" value="ECO:0007669"/>
    <property type="project" value="UniProtKB-EC"/>
</dbReference>
<sequence length="296" mass="32108">MNSGTAAKRVAIVGGYGKMGAWFARFLESEGFAVTIIGRDKDKLAKAAIELGVAATDRFERVAEADIVVLSVPIDAFGSVCQSLAPNVGANHKVVDLTSVKTRPVDTMHLHFPRSIVLGAHPVFGPGAAGLGGQNFILTPTSDPERDFAENISGWLAARGANVRIMPPEEHDRLMSISLGLAHFIAIITADALVSLDKLTDMNGASGITYKALLTLVESVLSEDPSLYASIQLNLPQIPEIESLFSEKARDWAAMVKQGNRDEFVRRMSELKSRLEAANPDFGRSYQNLYRLIDRE</sequence>
<dbReference type="GO" id="GO:0006571">
    <property type="term" value="P:tyrosine biosynthetic process"/>
    <property type="evidence" value="ECO:0007669"/>
    <property type="project" value="InterPro"/>
</dbReference>
<comment type="similarity">
    <text evidence="1">Belongs to the prephenate/arogenate dehydrogenase family.</text>
</comment>
<proteinExistence type="inferred from homology"/>
<dbReference type="SUPFAM" id="SSF51735">
    <property type="entry name" value="NAD(P)-binding Rossmann-fold domains"/>
    <property type="match status" value="1"/>
</dbReference>
<dbReference type="NCBIfam" id="NF006409">
    <property type="entry name" value="PRK08655.1-3"/>
    <property type="match status" value="1"/>
</dbReference>
<dbReference type="EMBL" id="CP018258">
    <property type="protein sequence ID" value="APV43540.1"/>
    <property type="molecule type" value="Genomic_DNA"/>
</dbReference>
<dbReference type="Gene3D" id="1.10.3660.10">
    <property type="entry name" value="6-phosphogluconate dehydrogenase C-terminal like domain"/>
    <property type="match status" value="1"/>
</dbReference>
<evidence type="ECO:0000313" key="5">
    <source>
        <dbReference type="Proteomes" id="UP000185934"/>
    </source>
</evidence>
<dbReference type="InterPro" id="IPR050812">
    <property type="entry name" value="Preph/Arog_dehydrog"/>
</dbReference>
<evidence type="ECO:0000259" key="3">
    <source>
        <dbReference type="PROSITE" id="PS51176"/>
    </source>
</evidence>
<evidence type="ECO:0000313" key="4">
    <source>
        <dbReference type="EMBL" id="APV43540.1"/>
    </source>
</evidence>
<dbReference type="Pfam" id="PF20463">
    <property type="entry name" value="PDH_C"/>
    <property type="match status" value="1"/>
</dbReference>
<dbReference type="InterPro" id="IPR046826">
    <property type="entry name" value="PDH_N"/>
</dbReference>
<name>A0A1P8F534_9CHLR</name>
<dbReference type="AlphaFoldDB" id="A0A1P8F534"/>
<evidence type="ECO:0000256" key="1">
    <source>
        <dbReference type="ARBA" id="ARBA00007964"/>
    </source>
</evidence>
<dbReference type="OrthoDB" id="9801773at2"/>
<organism evidence="4 5">
    <name type="scientific">Dehalogenimonas formicexedens</name>
    <dbReference type="NCBI Taxonomy" id="1839801"/>
    <lineage>
        <taxon>Bacteria</taxon>
        <taxon>Bacillati</taxon>
        <taxon>Chloroflexota</taxon>
        <taxon>Dehalococcoidia</taxon>
        <taxon>Dehalococcoidales</taxon>
        <taxon>Dehalococcoidaceae</taxon>
        <taxon>Dehalogenimonas</taxon>
    </lineage>
</organism>
<dbReference type="InterPro" id="IPR046825">
    <property type="entry name" value="PDH_C"/>
</dbReference>
<dbReference type="Gene3D" id="3.40.50.720">
    <property type="entry name" value="NAD(P)-binding Rossmann-like Domain"/>
    <property type="match status" value="1"/>
</dbReference>
<dbReference type="STRING" id="1839801.Dform_00177"/>
<accession>A0A1P8F534</accession>